<dbReference type="HAMAP" id="MF_00080">
    <property type="entry name" value="IF_3"/>
    <property type="match status" value="1"/>
</dbReference>
<dbReference type="GO" id="GO:0003743">
    <property type="term" value="F:translation initiation factor activity"/>
    <property type="evidence" value="ECO:0007669"/>
    <property type="project" value="UniProtKB-UniRule"/>
</dbReference>
<sequence length="185" mass="21192">MALRSPRSRGRYRVPEEPYKVNERIQAREVRVVGDNVETGVYDISKARAIAEAQGLDLVEIAPTATPPVCKVVDYSKFKYEQKKKQKEIKAKAQRVVIKEIRFGPNTDDHDFDFKLKHAMEFLKEGAKVKAYVHFVGRTIVFKERGLNILNRFSEALAEYGKIEMEPKLEGKRMTIILAPTAPKK</sequence>
<dbReference type="GO" id="GO:0032790">
    <property type="term" value="P:ribosome disassembly"/>
    <property type="evidence" value="ECO:0007669"/>
    <property type="project" value="TreeGrafter"/>
</dbReference>
<dbReference type="SUPFAM" id="SSF55200">
    <property type="entry name" value="Translation initiation factor IF3, C-terminal domain"/>
    <property type="match status" value="1"/>
</dbReference>
<comment type="subunit">
    <text evidence="4 6">Monomer.</text>
</comment>
<dbReference type="Proteomes" id="UP000598271">
    <property type="component" value="Unassembled WGS sequence"/>
</dbReference>
<dbReference type="EMBL" id="BMXF01000004">
    <property type="protein sequence ID" value="GHB81641.1"/>
    <property type="molecule type" value="Genomic_DNA"/>
</dbReference>
<protein>
    <recommendedName>
        <fullName evidence="4 5">Translation initiation factor IF-3</fullName>
    </recommendedName>
</protein>
<accession>A0A8J3GAB7</accession>
<keyword evidence="3 4" id="KW-0648">Protein biosynthesis</keyword>
<organism evidence="9 10">
    <name type="scientific">Persicitalea jodogahamensis</name>
    <dbReference type="NCBI Taxonomy" id="402147"/>
    <lineage>
        <taxon>Bacteria</taxon>
        <taxon>Pseudomonadati</taxon>
        <taxon>Bacteroidota</taxon>
        <taxon>Cytophagia</taxon>
        <taxon>Cytophagales</taxon>
        <taxon>Spirosomataceae</taxon>
        <taxon>Persicitalea</taxon>
    </lineage>
</organism>
<dbReference type="GO" id="GO:0005829">
    <property type="term" value="C:cytosol"/>
    <property type="evidence" value="ECO:0007669"/>
    <property type="project" value="TreeGrafter"/>
</dbReference>
<comment type="function">
    <text evidence="4 6">IF-3 binds to the 30S ribosomal subunit and shifts the equilibrium between 70S ribosomes and their 50S and 30S subunits in favor of the free subunits, thus enhancing the availability of 30S subunits on which protein synthesis initiation begins.</text>
</comment>
<dbReference type="InterPro" id="IPR036788">
    <property type="entry name" value="T_IF-3_C_sf"/>
</dbReference>
<comment type="subcellular location">
    <subcellularLocation>
        <location evidence="4 6">Cytoplasm</location>
    </subcellularLocation>
</comment>
<evidence type="ECO:0000313" key="10">
    <source>
        <dbReference type="Proteomes" id="UP000598271"/>
    </source>
</evidence>
<dbReference type="InterPro" id="IPR001288">
    <property type="entry name" value="Translation_initiation_fac_3"/>
</dbReference>
<evidence type="ECO:0000256" key="1">
    <source>
        <dbReference type="ARBA" id="ARBA00005439"/>
    </source>
</evidence>
<proteinExistence type="inferred from homology"/>
<dbReference type="GO" id="GO:0043022">
    <property type="term" value="F:ribosome binding"/>
    <property type="evidence" value="ECO:0007669"/>
    <property type="project" value="UniProtKB-ARBA"/>
</dbReference>
<dbReference type="PROSITE" id="PS00938">
    <property type="entry name" value="IF3"/>
    <property type="match status" value="1"/>
</dbReference>
<evidence type="ECO:0000259" key="7">
    <source>
        <dbReference type="Pfam" id="PF00707"/>
    </source>
</evidence>
<comment type="similarity">
    <text evidence="1 4 6">Belongs to the IF-3 family.</text>
</comment>
<evidence type="ECO:0000313" key="9">
    <source>
        <dbReference type="EMBL" id="GHB81641.1"/>
    </source>
</evidence>
<dbReference type="PANTHER" id="PTHR10938">
    <property type="entry name" value="TRANSLATION INITIATION FACTOR IF-3"/>
    <property type="match status" value="1"/>
</dbReference>
<dbReference type="AlphaFoldDB" id="A0A8J3GAB7"/>
<reference evidence="9 10" key="1">
    <citation type="journal article" date="2014" name="Int. J. Syst. Evol. Microbiol.">
        <title>Complete genome sequence of Corynebacterium casei LMG S-19264T (=DSM 44701T), isolated from a smear-ripened cheese.</title>
        <authorList>
            <consortium name="US DOE Joint Genome Institute (JGI-PGF)"/>
            <person name="Walter F."/>
            <person name="Albersmeier A."/>
            <person name="Kalinowski J."/>
            <person name="Ruckert C."/>
        </authorList>
    </citation>
    <scope>NUCLEOTIDE SEQUENCE [LARGE SCALE GENOMIC DNA]</scope>
    <source>
        <strain evidence="9 10">KCTC 12866</strain>
    </source>
</reference>
<dbReference type="NCBIfam" id="TIGR00168">
    <property type="entry name" value="infC"/>
    <property type="match status" value="1"/>
</dbReference>
<dbReference type="InterPro" id="IPR019815">
    <property type="entry name" value="Translation_initiation_fac_3_C"/>
</dbReference>
<dbReference type="PANTHER" id="PTHR10938:SF0">
    <property type="entry name" value="TRANSLATION INITIATION FACTOR IF-3, MITOCHONDRIAL"/>
    <property type="match status" value="1"/>
</dbReference>
<evidence type="ECO:0000256" key="2">
    <source>
        <dbReference type="ARBA" id="ARBA00022540"/>
    </source>
</evidence>
<dbReference type="Pfam" id="PF00707">
    <property type="entry name" value="IF3_C"/>
    <property type="match status" value="1"/>
</dbReference>
<dbReference type="InterPro" id="IPR019814">
    <property type="entry name" value="Translation_initiation_fac_3_N"/>
</dbReference>
<name>A0A8J3GAB7_9BACT</name>
<dbReference type="Pfam" id="PF05198">
    <property type="entry name" value="IF3_N"/>
    <property type="match status" value="1"/>
</dbReference>
<comment type="caution">
    <text evidence="9">The sequence shown here is derived from an EMBL/GenBank/DDBJ whole genome shotgun (WGS) entry which is preliminary data.</text>
</comment>
<evidence type="ECO:0000256" key="3">
    <source>
        <dbReference type="ARBA" id="ARBA00022917"/>
    </source>
</evidence>
<evidence type="ECO:0000259" key="8">
    <source>
        <dbReference type="Pfam" id="PF05198"/>
    </source>
</evidence>
<dbReference type="InterPro" id="IPR036787">
    <property type="entry name" value="T_IF-3_N_sf"/>
</dbReference>
<dbReference type="SUPFAM" id="SSF54364">
    <property type="entry name" value="Translation initiation factor IF3, N-terminal domain"/>
    <property type="match status" value="1"/>
</dbReference>
<dbReference type="Gene3D" id="3.10.20.80">
    <property type="entry name" value="Translation initiation factor 3 (IF-3), N-terminal domain"/>
    <property type="match status" value="1"/>
</dbReference>
<dbReference type="Gene3D" id="3.30.110.10">
    <property type="entry name" value="Translation initiation factor 3 (IF-3), C-terminal domain"/>
    <property type="match status" value="1"/>
</dbReference>
<dbReference type="FunFam" id="3.10.20.80:FF:000001">
    <property type="entry name" value="Translation initiation factor IF-3"/>
    <property type="match status" value="1"/>
</dbReference>
<dbReference type="InterPro" id="IPR019813">
    <property type="entry name" value="Translation_initiation_fac3_CS"/>
</dbReference>
<evidence type="ECO:0000256" key="5">
    <source>
        <dbReference type="NCBIfam" id="TIGR00168"/>
    </source>
</evidence>
<keyword evidence="4" id="KW-0963">Cytoplasm</keyword>
<feature type="domain" description="Translation initiation factor 3 N-terminal" evidence="8">
    <location>
        <begin position="21"/>
        <end position="88"/>
    </location>
</feature>
<keyword evidence="2 4" id="KW-0396">Initiation factor</keyword>
<evidence type="ECO:0000256" key="6">
    <source>
        <dbReference type="RuleBase" id="RU000646"/>
    </source>
</evidence>
<dbReference type="RefSeq" id="WP_189566655.1">
    <property type="nucleotide sequence ID" value="NZ_BMXF01000004.1"/>
</dbReference>
<dbReference type="GO" id="GO:0016020">
    <property type="term" value="C:membrane"/>
    <property type="evidence" value="ECO:0007669"/>
    <property type="project" value="TreeGrafter"/>
</dbReference>
<keyword evidence="10" id="KW-1185">Reference proteome</keyword>
<evidence type="ECO:0000256" key="4">
    <source>
        <dbReference type="HAMAP-Rule" id="MF_00080"/>
    </source>
</evidence>
<feature type="domain" description="Translation initiation factor 3 C-terminal" evidence="7">
    <location>
        <begin position="96"/>
        <end position="180"/>
    </location>
</feature>
<gene>
    <name evidence="4 9" type="primary">infC</name>
    <name evidence="9" type="ORF">GCM10007390_40690</name>
</gene>
<dbReference type="FunFam" id="3.30.110.10:FF:000001">
    <property type="entry name" value="Translation initiation factor IF-3"/>
    <property type="match status" value="1"/>
</dbReference>